<keyword evidence="3" id="KW-1185">Reference proteome</keyword>
<comment type="caution">
    <text evidence="2">The sequence shown here is derived from an EMBL/GenBank/DDBJ whole genome shotgun (WGS) entry which is preliminary data.</text>
</comment>
<sequence>MIEIIESCKPIGVHMPPKGLASGRTAGRPHKKFFVRGRAAALANDQNPPPATTPTPDVGDGADGIPVTGLSAQHALLSSQSFGIPPPRADSHNQGPRSAFLDDIHRGPSWRCVATIPTHHMPMWFDDQASLSAFPLQFYSCPFSIGRQMISITTSSHLPLPQ</sequence>
<evidence type="ECO:0000313" key="3">
    <source>
        <dbReference type="Proteomes" id="UP001221757"/>
    </source>
</evidence>
<proteinExistence type="predicted"/>
<evidence type="ECO:0000256" key="1">
    <source>
        <dbReference type="SAM" id="MobiDB-lite"/>
    </source>
</evidence>
<accession>A0AAD7DCV0</accession>
<dbReference type="AlphaFoldDB" id="A0AAD7DCV0"/>
<name>A0AAD7DCV0_MYCRO</name>
<dbReference type="EMBL" id="JARKIE010000079">
    <property type="protein sequence ID" value="KAJ7688351.1"/>
    <property type="molecule type" value="Genomic_DNA"/>
</dbReference>
<organism evidence="2 3">
    <name type="scientific">Mycena rosella</name>
    <name type="common">Pink bonnet</name>
    <name type="synonym">Agaricus rosellus</name>
    <dbReference type="NCBI Taxonomy" id="1033263"/>
    <lineage>
        <taxon>Eukaryota</taxon>
        <taxon>Fungi</taxon>
        <taxon>Dikarya</taxon>
        <taxon>Basidiomycota</taxon>
        <taxon>Agaricomycotina</taxon>
        <taxon>Agaricomycetes</taxon>
        <taxon>Agaricomycetidae</taxon>
        <taxon>Agaricales</taxon>
        <taxon>Marasmiineae</taxon>
        <taxon>Mycenaceae</taxon>
        <taxon>Mycena</taxon>
    </lineage>
</organism>
<protein>
    <submittedName>
        <fullName evidence="2">Uncharacterized protein</fullName>
    </submittedName>
</protein>
<feature type="region of interest" description="Disordered" evidence="1">
    <location>
        <begin position="41"/>
        <end position="70"/>
    </location>
</feature>
<evidence type="ECO:0000313" key="2">
    <source>
        <dbReference type="EMBL" id="KAJ7688351.1"/>
    </source>
</evidence>
<gene>
    <name evidence="2" type="ORF">B0H17DRAFT_1135607</name>
</gene>
<reference evidence="2" key="1">
    <citation type="submission" date="2023-03" db="EMBL/GenBank/DDBJ databases">
        <title>Massive genome expansion in bonnet fungi (Mycena s.s.) driven by repeated elements and novel gene families across ecological guilds.</title>
        <authorList>
            <consortium name="Lawrence Berkeley National Laboratory"/>
            <person name="Harder C.B."/>
            <person name="Miyauchi S."/>
            <person name="Viragh M."/>
            <person name="Kuo A."/>
            <person name="Thoen E."/>
            <person name="Andreopoulos B."/>
            <person name="Lu D."/>
            <person name="Skrede I."/>
            <person name="Drula E."/>
            <person name="Henrissat B."/>
            <person name="Morin E."/>
            <person name="Kohler A."/>
            <person name="Barry K."/>
            <person name="LaButti K."/>
            <person name="Morin E."/>
            <person name="Salamov A."/>
            <person name="Lipzen A."/>
            <person name="Mereny Z."/>
            <person name="Hegedus B."/>
            <person name="Baldrian P."/>
            <person name="Stursova M."/>
            <person name="Weitz H."/>
            <person name="Taylor A."/>
            <person name="Grigoriev I.V."/>
            <person name="Nagy L.G."/>
            <person name="Martin F."/>
            <person name="Kauserud H."/>
        </authorList>
    </citation>
    <scope>NUCLEOTIDE SEQUENCE</scope>
    <source>
        <strain evidence="2">CBHHK067</strain>
    </source>
</reference>
<dbReference type="Proteomes" id="UP001221757">
    <property type="component" value="Unassembled WGS sequence"/>
</dbReference>